<evidence type="ECO:0000259" key="24">
    <source>
        <dbReference type="Pfam" id="PF13087"/>
    </source>
</evidence>
<keyword evidence="26" id="KW-1185">Reference proteome</keyword>
<comment type="caution">
    <text evidence="25">The sequence shown here is derived from an EMBL/GenBank/DDBJ whole genome shotgun (WGS) entry which is preliminary data.</text>
</comment>
<keyword evidence="14 20" id="KW-0411">Iron-sulfur</keyword>
<dbReference type="GO" id="GO:0046872">
    <property type="term" value="F:metal ion binding"/>
    <property type="evidence" value="ECO:0007669"/>
    <property type="project" value="UniProtKB-UniRule"/>
</dbReference>
<dbReference type="InterPro" id="IPR047187">
    <property type="entry name" value="SF1_C_Upf1"/>
</dbReference>
<comment type="similarity">
    <text evidence="2 20">Belongs to the DNA2/NAM7 helicase family.</text>
</comment>
<dbReference type="EC" id="3.6.4.12" evidence="20"/>
<keyword evidence="12 20" id="KW-0067">ATP-binding</keyword>
<keyword evidence="10 20" id="KW-0378">Hydrolase</keyword>
<keyword evidence="17 20" id="KW-0539">Nucleus</keyword>
<evidence type="ECO:0000259" key="23">
    <source>
        <dbReference type="Pfam" id="PF13086"/>
    </source>
</evidence>
<feature type="domain" description="DNA2/NAM7 helicase-like C-terminal" evidence="24">
    <location>
        <begin position="939"/>
        <end position="1151"/>
    </location>
</feature>
<evidence type="ECO:0000256" key="15">
    <source>
        <dbReference type="ARBA" id="ARBA00023125"/>
    </source>
</evidence>
<feature type="domain" description="DNA2/NAM7 helicase helicase" evidence="23">
    <location>
        <begin position="864"/>
        <end position="929"/>
    </location>
</feature>
<dbReference type="GO" id="GO:0071932">
    <property type="term" value="P:replication fork reversal"/>
    <property type="evidence" value="ECO:0007669"/>
    <property type="project" value="TreeGrafter"/>
</dbReference>
<evidence type="ECO:0000256" key="12">
    <source>
        <dbReference type="ARBA" id="ARBA00022840"/>
    </source>
</evidence>
<evidence type="ECO:0000256" key="4">
    <source>
        <dbReference type="ARBA" id="ARBA00022705"/>
    </source>
</evidence>
<keyword evidence="20" id="KW-0158">Chromosome</keyword>
<keyword evidence="16 20" id="KW-0234">DNA repair</keyword>
<comment type="catalytic activity">
    <reaction evidence="19 20">
        <text>ATP + H2O = ADP + phosphate + H(+)</text>
        <dbReference type="Rhea" id="RHEA:13065"/>
        <dbReference type="ChEBI" id="CHEBI:15377"/>
        <dbReference type="ChEBI" id="CHEBI:15378"/>
        <dbReference type="ChEBI" id="CHEBI:30616"/>
        <dbReference type="ChEBI" id="CHEBI:43474"/>
        <dbReference type="ChEBI" id="CHEBI:456216"/>
        <dbReference type="EC" id="3.6.4.12"/>
    </reaction>
</comment>
<dbReference type="CDD" id="cd22318">
    <property type="entry name" value="DNA2_N-like"/>
    <property type="match status" value="1"/>
</dbReference>
<dbReference type="Gene3D" id="3.90.320.10">
    <property type="match status" value="1"/>
</dbReference>
<dbReference type="GO" id="GO:0051539">
    <property type="term" value="F:4 iron, 4 sulfur cluster binding"/>
    <property type="evidence" value="ECO:0007669"/>
    <property type="project" value="UniProtKB-UniRule"/>
</dbReference>
<keyword evidence="11 20" id="KW-0347">Helicase</keyword>
<dbReference type="GO" id="GO:0005634">
    <property type="term" value="C:nucleus"/>
    <property type="evidence" value="ECO:0007669"/>
    <property type="project" value="UniProtKB-SubCell"/>
</dbReference>
<proteinExistence type="inferred from homology"/>
<comment type="cofactor">
    <cofactor evidence="1">
        <name>[4Fe-4S] cluster</name>
        <dbReference type="ChEBI" id="CHEBI:49883"/>
    </cofactor>
</comment>
<evidence type="ECO:0000256" key="20">
    <source>
        <dbReference type="RuleBase" id="RU367041"/>
    </source>
</evidence>
<accession>A0A1C7MM73</accession>
<keyword evidence="9 20" id="KW-0227">DNA damage</keyword>
<dbReference type="Gene3D" id="3.40.50.300">
    <property type="entry name" value="P-loop containing nucleotide triphosphate hydrolases"/>
    <property type="match status" value="2"/>
</dbReference>
<dbReference type="InterPro" id="IPR011604">
    <property type="entry name" value="PDDEXK-like_dom_sf"/>
</dbReference>
<evidence type="ECO:0000259" key="22">
    <source>
        <dbReference type="Pfam" id="PF08696"/>
    </source>
</evidence>
<feature type="region of interest" description="Disordered" evidence="21">
    <location>
        <begin position="98"/>
        <end position="121"/>
    </location>
</feature>
<evidence type="ECO:0000256" key="10">
    <source>
        <dbReference type="ARBA" id="ARBA00022801"/>
    </source>
</evidence>
<dbReference type="OMA" id="NYCEAAI"/>
<dbReference type="GO" id="GO:0017116">
    <property type="term" value="F:single-stranded DNA helicase activity"/>
    <property type="evidence" value="ECO:0007669"/>
    <property type="project" value="UniProtKB-UniRule"/>
</dbReference>
<evidence type="ECO:0000256" key="18">
    <source>
        <dbReference type="ARBA" id="ARBA00023268"/>
    </source>
</evidence>
<comment type="subcellular location">
    <subcellularLocation>
        <location evidence="20">Nucleus</location>
    </subcellularLocation>
    <subcellularLocation>
        <location evidence="20">Chromosome</location>
    </subcellularLocation>
</comment>
<dbReference type="GO" id="GO:0005524">
    <property type="term" value="F:ATP binding"/>
    <property type="evidence" value="ECO:0007669"/>
    <property type="project" value="UniProtKB-UniRule"/>
</dbReference>
<evidence type="ECO:0000256" key="8">
    <source>
        <dbReference type="ARBA" id="ARBA00022759"/>
    </source>
</evidence>
<dbReference type="GO" id="GO:0005694">
    <property type="term" value="C:chromosome"/>
    <property type="evidence" value="ECO:0007669"/>
    <property type="project" value="UniProtKB-SubCell"/>
</dbReference>
<evidence type="ECO:0000256" key="14">
    <source>
        <dbReference type="ARBA" id="ARBA00023014"/>
    </source>
</evidence>
<evidence type="ECO:0000256" key="19">
    <source>
        <dbReference type="ARBA" id="ARBA00047995"/>
    </source>
</evidence>
<dbReference type="Pfam" id="PF13086">
    <property type="entry name" value="AAA_11"/>
    <property type="match status" value="2"/>
</dbReference>
<dbReference type="PANTHER" id="PTHR10887">
    <property type="entry name" value="DNA2/NAM7 HELICASE FAMILY"/>
    <property type="match status" value="1"/>
</dbReference>
<gene>
    <name evidence="25" type="primary">dna2</name>
    <name evidence="25" type="ORF">A0H81_01806</name>
</gene>
<dbReference type="GO" id="GO:0003677">
    <property type="term" value="F:DNA binding"/>
    <property type="evidence" value="ECO:0007669"/>
    <property type="project" value="UniProtKB-UniRule"/>
</dbReference>
<evidence type="ECO:0000256" key="3">
    <source>
        <dbReference type="ARBA" id="ARBA00022485"/>
    </source>
</evidence>
<keyword evidence="4 20" id="KW-0235">DNA replication</keyword>
<evidence type="ECO:0000256" key="7">
    <source>
        <dbReference type="ARBA" id="ARBA00022741"/>
    </source>
</evidence>
<feature type="domain" description="DNA2/NAM7 helicase helicase" evidence="23">
    <location>
        <begin position="762"/>
        <end position="851"/>
    </location>
</feature>
<feature type="domain" description="DNA replication factor Dna2 N-terminal" evidence="22">
    <location>
        <begin position="157"/>
        <end position="369"/>
    </location>
</feature>
<evidence type="ECO:0000256" key="5">
    <source>
        <dbReference type="ARBA" id="ARBA00022722"/>
    </source>
</evidence>
<evidence type="ECO:0000313" key="25">
    <source>
        <dbReference type="EMBL" id="OBZ77918.1"/>
    </source>
</evidence>
<dbReference type="GO" id="GO:0016887">
    <property type="term" value="F:ATP hydrolysis activity"/>
    <property type="evidence" value="ECO:0007669"/>
    <property type="project" value="RHEA"/>
</dbReference>
<evidence type="ECO:0000256" key="17">
    <source>
        <dbReference type="ARBA" id="ARBA00023242"/>
    </source>
</evidence>
<dbReference type="FunFam" id="3.40.50.300:FF:001170">
    <property type="entry name" value="DNA replication helicase Dna2"/>
    <property type="match status" value="1"/>
</dbReference>
<dbReference type="CDD" id="cd18808">
    <property type="entry name" value="SF1_C_Upf1"/>
    <property type="match status" value="1"/>
</dbReference>
<dbReference type="PANTHER" id="PTHR10887:SF433">
    <property type="entry name" value="DNA REPLICATION ATP-DEPENDENT HELICASE_NUCLEASE DNA2"/>
    <property type="match status" value="1"/>
</dbReference>
<dbReference type="GO" id="GO:0006281">
    <property type="term" value="P:DNA repair"/>
    <property type="evidence" value="ECO:0007669"/>
    <property type="project" value="UniProtKB-KW"/>
</dbReference>
<dbReference type="Proteomes" id="UP000092993">
    <property type="component" value="Unassembled WGS sequence"/>
</dbReference>
<dbReference type="InterPro" id="IPR041677">
    <property type="entry name" value="DNA2/NAM7_AAA_11"/>
</dbReference>
<dbReference type="GO" id="GO:0033567">
    <property type="term" value="P:DNA replication, Okazaki fragment processing"/>
    <property type="evidence" value="ECO:0007669"/>
    <property type="project" value="UniProtKB-UniRule"/>
</dbReference>
<evidence type="ECO:0000256" key="1">
    <source>
        <dbReference type="ARBA" id="ARBA00001966"/>
    </source>
</evidence>
<evidence type="ECO:0000256" key="21">
    <source>
        <dbReference type="SAM" id="MobiDB-lite"/>
    </source>
</evidence>
<dbReference type="InterPro" id="IPR045055">
    <property type="entry name" value="DNA2/NAM7-like"/>
</dbReference>
<evidence type="ECO:0000256" key="2">
    <source>
        <dbReference type="ARBA" id="ARBA00007913"/>
    </source>
</evidence>
<dbReference type="GO" id="GO:0005737">
    <property type="term" value="C:cytoplasm"/>
    <property type="evidence" value="ECO:0007669"/>
    <property type="project" value="TreeGrafter"/>
</dbReference>
<reference evidence="25 26" key="1">
    <citation type="submission" date="2016-03" db="EMBL/GenBank/DDBJ databases">
        <title>Whole genome sequencing of Grifola frondosa 9006-11.</title>
        <authorList>
            <person name="Min B."/>
            <person name="Park H."/>
            <person name="Kim J.-G."/>
            <person name="Cho H."/>
            <person name="Oh Y.-L."/>
            <person name="Kong W.-S."/>
            <person name="Choi I.-G."/>
        </authorList>
    </citation>
    <scope>NUCLEOTIDE SEQUENCE [LARGE SCALE GENOMIC DNA]</scope>
    <source>
        <strain evidence="25 26">9006-11</strain>
    </source>
</reference>
<dbReference type="InterPro" id="IPR026851">
    <property type="entry name" value="Dna2/JHS1_DEXXQ-box"/>
</dbReference>
<evidence type="ECO:0000256" key="16">
    <source>
        <dbReference type="ARBA" id="ARBA00023204"/>
    </source>
</evidence>
<dbReference type="InterPro" id="IPR041679">
    <property type="entry name" value="DNA2/NAM7-like_C"/>
</dbReference>
<dbReference type="InterPro" id="IPR014808">
    <property type="entry name" value="DNA_replication_fac_Dna2_N"/>
</dbReference>
<keyword evidence="13 20" id="KW-0408">Iron</keyword>
<keyword evidence="18 20" id="KW-0511">Multifunctional enzyme</keyword>
<dbReference type="CDD" id="cd18041">
    <property type="entry name" value="DEXXQc_DNA2"/>
    <property type="match status" value="1"/>
</dbReference>
<dbReference type="InterPro" id="IPR027417">
    <property type="entry name" value="P-loop_NTPase"/>
</dbReference>
<evidence type="ECO:0000256" key="11">
    <source>
        <dbReference type="ARBA" id="ARBA00022806"/>
    </source>
</evidence>
<dbReference type="EC" id="3.1.-.-" evidence="20"/>
<sequence length="1244" mass="138515">MPPIKRSEREEDDFMNALLSDLDSSLATPSSPAKHVLVSPKQPPRCIAPVTPMKPARRASVISTPTPSAHKAPVVYSANDVDVDALVEGAEDWDWNDMNSDFMSPRKQRSPKRTSLGAPNLPKHVPPTCTRCLVKNLDEGYSDNHFTKTLVVEVVPTNERRCVILRDDWVEADVRIGDIINVIGDFATSPSTSSSMPISTIVICSKNNLFIHHPDILITATSLSNAPNCARKPLLSNLIRSSSDVTPALVWGNMLHEVMQACLCEGRWDERWVDEKISNVVNKGLGELMRIDMGVDQAKIEVKARAKGLKVFAEKYIAQTPKPDAFLTNTRSAAGQTSVLAISKLHDFEEDIWSPTYGLKGKLDASVQAVISDIDSASNPYTKASPKAATHSSPMPFEIKTGRTVGGMEHRAQTMLYTLLMAERYGTEVPSGLLYYTQCDEVVRVPAARNEVRALLVARNEMAVYMMRRMREPKAQTGKVQYAQDIVSASVGDLEDVPTAEAFLPPTIDDLRSCSKCYALDTCMLYRKAVENVVDTTSPIADIYALKTSHLTPAQAAFFKKWEALIALEEQDLVRFKKELWTMDAQEREAKGRCFSNMTLDASYRAPDSSPRAALQKEGKIHKFTYRFVKASLGQASLLNGHMSCGDAITISVEPDLLAWARGFIVVLTPQEIVVGVDHDINMETIIARLRNKTGSPVVDVIFRIDKDELFGGMGRVRDNLAQLFYVDGDPRRLELVVDLRSPRFEDDFDVDSIMLHSASFHLNESQRLAVTKVLSAQDYALILGMPGTGKTTVIAALIQELVNSGKTVLLASYTHSAVDTILLKLLDADFGILRLGNLDKIHPDVQKFILACQRPATTKEQLEHQVMAPPVVATTCLSIDHPLFSRRKFDYCIVDEASQITLPTCLGPLRFADKFVLVGDHFQLPPLVRNRRARKGGMDVSLFRRLSDAHPHAVVDLTHQYRMNADIMLLSNRLIYSDRLRCGSEAVARRSLVLPNPSFIPSLHAKASCHKTGCWLRRLLDESCKAVFVDTDAVPAHDSRVGDLVENQVEACLVYQVTECLLRSGLRQDQIGVISLYRQQLKLLSYLLQDRKEVEMLTADRSQGRDKDCIIISMVRSNDNGQLGDLVKDWRRINVSFTRARSKLIIFGSRKTLQTTPLLAEFFELMDSKGWILRLPPNAHEMHDFNPPSCKKRSAEDAVLDLPSKKQKENVRSMLSKKGKIGATEAGLLKGMPFLRDVVNGCK</sequence>
<organism evidence="25 26">
    <name type="scientific">Grifola frondosa</name>
    <name type="common">Maitake</name>
    <name type="synonym">Polyporus frondosus</name>
    <dbReference type="NCBI Taxonomy" id="5627"/>
    <lineage>
        <taxon>Eukaryota</taxon>
        <taxon>Fungi</taxon>
        <taxon>Dikarya</taxon>
        <taxon>Basidiomycota</taxon>
        <taxon>Agaricomycotina</taxon>
        <taxon>Agaricomycetes</taxon>
        <taxon>Polyporales</taxon>
        <taxon>Grifolaceae</taxon>
        <taxon>Grifola</taxon>
    </lineage>
</organism>
<dbReference type="GO" id="GO:0017108">
    <property type="term" value="F:5'-flap endonuclease activity"/>
    <property type="evidence" value="ECO:0007669"/>
    <property type="project" value="UniProtKB-UniRule"/>
</dbReference>
<dbReference type="SUPFAM" id="SSF52540">
    <property type="entry name" value="P-loop containing nucleoside triphosphate hydrolases"/>
    <property type="match status" value="1"/>
</dbReference>
<keyword evidence="8" id="KW-0255">Endonuclease</keyword>
<evidence type="ECO:0000256" key="9">
    <source>
        <dbReference type="ARBA" id="ARBA00022763"/>
    </source>
</evidence>
<comment type="function">
    <text evidence="20">Key enzyme involved in DNA replication and DNA repair. Involved in Okazaki fragments processing by cleaving long flaps that escape FEN1: flaps that are longer than 27 nucleotides are coated by replication protein A complex (RPA), leading to recruit DNA2 which cleaves the flap until it is too short to bind RPA and becomes a substrate for FEN1. Also involved in 5'-end resection of DNA during double-strand break (DSB) repair by mediating the cleavage of 5'-ssDNA.</text>
</comment>
<dbReference type="Pfam" id="PF13087">
    <property type="entry name" value="AAA_12"/>
    <property type="match status" value="1"/>
</dbReference>
<keyword evidence="7 20" id="KW-0547">Nucleotide-binding</keyword>
<dbReference type="Pfam" id="PF08696">
    <property type="entry name" value="Dna2"/>
    <property type="match status" value="1"/>
</dbReference>
<dbReference type="STRING" id="5627.A0A1C7MM73"/>
<evidence type="ECO:0000313" key="26">
    <source>
        <dbReference type="Proteomes" id="UP000092993"/>
    </source>
</evidence>
<evidence type="ECO:0000256" key="6">
    <source>
        <dbReference type="ARBA" id="ARBA00022723"/>
    </source>
</evidence>
<dbReference type="AlphaFoldDB" id="A0A1C7MM73"/>
<keyword evidence="15 20" id="KW-0238">DNA-binding</keyword>
<keyword evidence="6 20" id="KW-0479">Metal-binding</keyword>
<dbReference type="EMBL" id="LUGG01000002">
    <property type="protein sequence ID" value="OBZ77918.1"/>
    <property type="molecule type" value="Genomic_DNA"/>
</dbReference>
<keyword evidence="5 20" id="KW-0540">Nuclease</keyword>
<protein>
    <recommendedName>
        <fullName evidence="20">DNA replication ATP-dependent helicase/nuclease</fullName>
        <ecNumber evidence="20">3.1.-.-</ecNumber>
        <ecNumber evidence="20">3.6.4.12</ecNumber>
    </recommendedName>
</protein>
<keyword evidence="3 20" id="KW-0004">4Fe-4S</keyword>
<name>A0A1C7MM73_GRIFR</name>
<evidence type="ECO:0000256" key="13">
    <source>
        <dbReference type="ARBA" id="ARBA00023004"/>
    </source>
</evidence>
<dbReference type="FunFam" id="3.40.50.300:FF:000789">
    <property type="entry name" value="DNA replication ATP-dependent helicase/nuclease DNA2"/>
    <property type="match status" value="1"/>
</dbReference>
<dbReference type="OrthoDB" id="6513042at2759"/>